<dbReference type="RefSeq" id="WP_170033332.1">
    <property type="nucleotide sequence ID" value="NZ_JABDTL010000001.1"/>
</dbReference>
<keyword evidence="7" id="KW-0732">Signal</keyword>
<dbReference type="InterPro" id="IPR006530">
    <property type="entry name" value="YD"/>
</dbReference>
<dbReference type="EMBL" id="JACHIA010000006">
    <property type="protein sequence ID" value="MBB6070920.1"/>
    <property type="molecule type" value="Genomic_DNA"/>
</dbReference>
<dbReference type="InterPro" id="IPR001297">
    <property type="entry name" value="PBS_linker_dom"/>
</dbReference>
<name>A0A841GYT2_9BACT</name>
<sequence>MLRSSTPPDSRARRAGPASFPYRPAGRARWCAALAAVLGVVLPPAAAAQTCAPSYRDLTQTMYAQVMEYGYGTPRVAGAAGSEYWAGRVRDGMTVKELVSVHAHSADFHAKFITGRAAADVLAQLYRHLLARDPDDAAQGLIAVGQSSGWDAVIDQIMNSTEYNTRFGLYSVPGDPVTAWDCARATQLTVAHNPSFRDETQGSANVSFTTPAYVSLDQPRSLSFSYSSGTVRPSGLVQIDMLDNSGDPPSRASIRLQVNGAWVTPETFYTVGTGPTRLSARYDASSYRSSAWLVTAVVRKYWTDGRVQEQTVNTRASIVNERTSMFGSGWMLNGFQRLTDQGDGVFITEGGVGLWFARTGCDPDGSCRYATPSGDFTTVRLDGPGNVFRRTYPDGSVVRFSRAGAMVDASDRFANSTGYGYDGAGRLTSVTDPVGKVTTLGYTSAGVLDWVQDPMGRRSITNSTQGTIWRWWQPDGSLALDIHFVDYDALGWIIDSYWAGRTQRANGDLDVAWRFTYDAFGRVASVTAPRVTTTDAGSTRPVVAVRSLEAAVLAAPGTGSATTPAARVRPEEVRVQTTDPRGNITRVAVDPFGAALKIEEPLGRTSYITRDRHGRVTRTDEPSGHYLTYTYTDGNLVKAKDNEAATEVNYEYEPVFHQLTHVSGSGTTEAWNTYNPADPQRKLLTTRSGTVTAPVTSFAYTTRGRVEAVTDPEGHGTFLTYDPVTGNRATTAVGTATGTYRRTAYRNFDRFGRDSAGASPGGEWVQTHYDVLNRVTRSISAAGGAGTDTTTYSYPTAVAYELRDAKGQTYRFNSNALGWTVSEVDPRNQTTSYGYDRVGNATSVTNRRGQVVAVAYDSLNRPWARTADGVQTTYSYGANDAWVQSSNPVSTIRTERDASGRPARTLTTLGGITYTAVSLFNLKGQRTGIDVTGPWSGVRSVRYAYGATGMLDSIVDFSGRTTRFSHNDDGQETGRVLPTGAVVESEFGSTHAGIMTRVDQQIGLTRGYSLDTNGRIGSILREYRDQYSNVGQIERTFQYNTRGFLTGFQEYKYAPGGSCAGTAPNPDTGACRPVPENGTTPELLVSGGYDYDRLGNRLDGGAVIDTGNRLTSWNGYTLTYDADGNLLQRSKPNTRTTTLQWNSLGQLTYASRTGTGGGSATYAYDPAGRRVQRTDGGGGVIRTLYDGDDILMELNGSGSPVLEYTYLPGVDNPLSVRSWAAGQNGAAYYYSLEQPGHVAGLISTTGQLANEYLYDPYGNLTYATEGVAQPLKYGARELDAAIGLYYLRARWYDPDLGRFVSEDPIGLAGGINPYAYIGSSPTNGTDPSGLCPECEDGITATVRGCSYSGWSRADTGMCQPTDAQQSPEWIANYMEALQSAGRGAAGGRGGGTLALTVGATGAFFPFGYSAQAGVAFNRNGDMKIFATVGPAMGLGFAAGPQLAINRGSLDDLTKNVDESGTLTLSGSSGLLSGGASFGGEQVIQGVQLGTRGGFGIFQSSVFLGGGVVIPRVPVGSIGCTRSGHGC</sequence>
<evidence type="ECO:0000313" key="11">
    <source>
        <dbReference type="Proteomes" id="UP000582837"/>
    </source>
</evidence>
<dbReference type="InterPro" id="IPR038255">
    <property type="entry name" value="PBS_linker_sf"/>
</dbReference>
<dbReference type="GO" id="GO:0015979">
    <property type="term" value="P:photosynthesis"/>
    <property type="evidence" value="ECO:0007669"/>
    <property type="project" value="InterPro"/>
</dbReference>
<dbReference type="Proteomes" id="UP000582837">
    <property type="component" value="Unassembled WGS sequence"/>
</dbReference>
<evidence type="ECO:0000259" key="8">
    <source>
        <dbReference type="Pfam" id="PF00427"/>
    </source>
</evidence>
<keyword evidence="11" id="KW-1185">Reference proteome</keyword>
<keyword evidence="5" id="KW-0793">Thylakoid</keyword>
<evidence type="ECO:0000256" key="1">
    <source>
        <dbReference type="ARBA" id="ARBA00004370"/>
    </source>
</evidence>
<gene>
    <name evidence="10" type="ORF">HNQ61_002542</name>
</gene>
<evidence type="ECO:0000256" key="6">
    <source>
        <dbReference type="ARBA" id="ARBA00023136"/>
    </source>
</evidence>
<dbReference type="InterPro" id="IPR022385">
    <property type="entry name" value="Rhs_assc_core"/>
</dbReference>
<evidence type="ECO:0000256" key="7">
    <source>
        <dbReference type="SAM" id="SignalP"/>
    </source>
</evidence>
<reference evidence="10 11" key="1">
    <citation type="submission" date="2020-08" db="EMBL/GenBank/DDBJ databases">
        <title>Genomic Encyclopedia of Type Strains, Phase IV (KMG-IV): sequencing the most valuable type-strain genomes for metagenomic binning, comparative biology and taxonomic classification.</title>
        <authorList>
            <person name="Goeker M."/>
        </authorList>
    </citation>
    <scope>NUCLEOTIDE SEQUENCE [LARGE SCALE GENOMIC DNA]</scope>
    <source>
        <strain evidence="10 11">DSM 29007</strain>
    </source>
</reference>
<accession>A0A841GYT2</accession>
<proteinExistence type="predicted"/>
<dbReference type="NCBIfam" id="TIGR01643">
    <property type="entry name" value="YD_repeat_2x"/>
    <property type="match status" value="4"/>
</dbReference>
<evidence type="ECO:0000259" key="9">
    <source>
        <dbReference type="Pfam" id="PF25023"/>
    </source>
</evidence>
<keyword evidence="4" id="KW-0605">Phycobilisome</keyword>
<dbReference type="Pfam" id="PF00427">
    <property type="entry name" value="PBS_linker_poly"/>
    <property type="match status" value="1"/>
</dbReference>
<evidence type="ECO:0000313" key="10">
    <source>
        <dbReference type="EMBL" id="MBB6070920.1"/>
    </source>
</evidence>
<dbReference type="PANTHER" id="PTHR32305">
    <property type="match status" value="1"/>
</dbReference>
<protein>
    <submittedName>
        <fullName evidence="10">RHS repeat-associated protein</fullName>
    </submittedName>
</protein>
<dbReference type="InterPro" id="IPR056823">
    <property type="entry name" value="TEN-like_YD-shell"/>
</dbReference>
<dbReference type="Pfam" id="PF05593">
    <property type="entry name" value="RHS_repeat"/>
    <property type="match status" value="2"/>
</dbReference>
<comment type="caution">
    <text evidence="10">The sequence shown here is derived from an EMBL/GenBank/DDBJ whole genome shotgun (WGS) entry which is preliminary data.</text>
</comment>
<dbReference type="Gene3D" id="2.180.10.10">
    <property type="entry name" value="RHS repeat-associated core"/>
    <property type="match status" value="3"/>
</dbReference>
<evidence type="ECO:0000256" key="3">
    <source>
        <dbReference type="ARBA" id="ARBA00022737"/>
    </source>
</evidence>
<evidence type="ECO:0000256" key="2">
    <source>
        <dbReference type="ARBA" id="ARBA00022549"/>
    </source>
</evidence>
<keyword evidence="2" id="KW-0042">Antenna complex</keyword>
<keyword evidence="6" id="KW-0472">Membrane</keyword>
<feature type="chain" id="PRO_5032828750" evidence="7">
    <location>
        <begin position="48"/>
        <end position="1526"/>
    </location>
</feature>
<evidence type="ECO:0000256" key="4">
    <source>
        <dbReference type="ARBA" id="ARBA00022738"/>
    </source>
</evidence>
<keyword evidence="3" id="KW-0677">Repeat</keyword>
<dbReference type="GO" id="GO:0030089">
    <property type="term" value="C:phycobilisome"/>
    <property type="evidence" value="ECO:0007669"/>
    <property type="project" value="UniProtKB-KW"/>
</dbReference>
<dbReference type="PANTHER" id="PTHR32305:SF15">
    <property type="entry name" value="PROTEIN RHSA-RELATED"/>
    <property type="match status" value="1"/>
</dbReference>
<dbReference type="InterPro" id="IPR031325">
    <property type="entry name" value="RHS_repeat"/>
</dbReference>
<feature type="domain" description="Teneurin-like YD-shell" evidence="9">
    <location>
        <begin position="1088"/>
        <end position="1303"/>
    </location>
</feature>
<feature type="signal peptide" evidence="7">
    <location>
        <begin position="1"/>
        <end position="47"/>
    </location>
</feature>
<dbReference type="Gene3D" id="1.10.3130.20">
    <property type="entry name" value="Phycobilisome linker domain"/>
    <property type="match status" value="1"/>
</dbReference>
<dbReference type="InterPro" id="IPR050708">
    <property type="entry name" value="T6SS_VgrG/RHS"/>
</dbReference>
<dbReference type="NCBIfam" id="TIGR03696">
    <property type="entry name" value="Rhs_assc_core"/>
    <property type="match status" value="1"/>
</dbReference>
<dbReference type="Pfam" id="PF25023">
    <property type="entry name" value="TEN_YD-shell"/>
    <property type="match status" value="1"/>
</dbReference>
<organism evidence="10 11">
    <name type="scientific">Longimicrobium terrae</name>
    <dbReference type="NCBI Taxonomy" id="1639882"/>
    <lineage>
        <taxon>Bacteria</taxon>
        <taxon>Pseudomonadati</taxon>
        <taxon>Gemmatimonadota</taxon>
        <taxon>Longimicrobiia</taxon>
        <taxon>Longimicrobiales</taxon>
        <taxon>Longimicrobiaceae</taxon>
        <taxon>Longimicrobium</taxon>
    </lineage>
</organism>
<feature type="domain" description="PBS-linker" evidence="8">
    <location>
        <begin position="59"/>
        <end position="173"/>
    </location>
</feature>
<comment type="subcellular location">
    <subcellularLocation>
        <location evidence="1">Membrane</location>
    </subcellularLocation>
</comment>
<evidence type="ECO:0000256" key="5">
    <source>
        <dbReference type="ARBA" id="ARBA00023078"/>
    </source>
</evidence>